<dbReference type="InterPro" id="IPR003807">
    <property type="entry name" value="DUF202"/>
</dbReference>
<keyword evidence="4 7" id="KW-1133">Transmembrane helix</keyword>
<evidence type="ECO:0000256" key="4">
    <source>
        <dbReference type="ARBA" id="ARBA00022989"/>
    </source>
</evidence>
<evidence type="ECO:0000313" key="9">
    <source>
        <dbReference type="EMBL" id="AOW07186.1"/>
    </source>
</evidence>
<keyword evidence="3 7" id="KW-0812">Transmembrane</keyword>
<dbReference type="OrthoDB" id="199599at2759"/>
<feature type="domain" description="DUF202" evidence="8">
    <location>
        <begin position="71"/>
        <end position="155"/>
    </location>
</feature>
<evidence type="ECO:0000256" key="3">
    <source>
        <dbReference type="ARBA" id="ARBA00022692"/>
    </source>
</evidence>
<evidence type="ECO:0000313" key="10">
    <source>
        <dbReference type="EMBL" id="RDW28908.1"/>
    </source>
</evidence>
<sequence length="189" mass="21119">MTAKSRVRVDHDEQQRTQVQSHLQDEGSATEPAQPADPPLDHPDSNKVHKWISSAYHLGSLRLENKGAVARDHLANERTFLAWMRTSMTFATLGVGLSQLLRLSDSATNVNDPQDQLDKIEDNKRLARIAGALFVSAGIVVLLLGTTRYFHSQHMIVNNHFPVSRMSVLFVMCLTLALVGVIIWMVLRV</sequence>
<dbReference type="InterPro" id="IPR052053">
    <property type="entry name" value="IM_YidH-like"/>
</dbReference>
<dbReference type="eggNOG" id="ENOG502S1BM">
    <property type="taxonomic scope" value="Eukaryota"/>
</dbReference>
<keyword evidence="2" id="KW-1003">Cell membrane</keyword>
<dbReference type="PANTHER" id="PTHR34187:SF2">
    <property type="entry name" value="DUF202 DOMAIN-CONTAINING PROTEIN"/>
    <property type="match status" value="1"/>
</dbReference>
<feature type="region of interest" description="Disordered" evidence="6">
    <location>
        <begin position="1"/>
        <end position="46"/>
    </location>
</feature>
<keyword evidence="5 7" id="KW-0472">Membrane</keyword>
<name>A0A1D8NNH6_YARLL</name>
<dbReference type="EMBL" id="CP017558">
    <property type="protein sequence ID" value="AOW07186.1"/>
    <property type="molecule type" value="Genomic_DNA"/>
</dbReference>
<dbReference type="RefSeq" id="XP_505424.1">
    <property type="nucleotide sequence ID" value="XM_505424.1"/>
</dbReference>
<reference evidence="10 12" key="2">
    <citation type="submission" date="2018-07" db="EMBL/GenBank/DDBJ databases">
        <title>Draft Genome Assemblies for Five Robust Yarrowia lipolytica Strains Exhibiting High Lipid Production and Pentose Sugar Utilization and Sugar Alcohol Secretion from Undetoxified Lignocellulosic Biomass Hydrolysates.</title>
        <authorList>
            <consortium name="DOE Joint Genome Institute"/>
            <person name="Walker C."/>
            <person name="Ryu S."/>
            <person name="Na H."/>
            <person name="Zane M."/>
            <person name="LaButti K."/>
            <person name="Lipzen A."/>
            <person name="Haridas S."/>
            <person name="Barry K."/>
            <person name="Grigoriev I.V."/>
            <person name="Quarterman J."/>
            <person name="Slininger P."/>
            <person name="Dien B."/>
            <person name="Trinh C.T."/>
        </authorList>
    </citation>
    <scope>NUCLEOTIDE SEQUENCE [LARGE SCALE GENOMIC DNA]</scope>
    <source>
        <strain evidence="10 12">YB392</strain>
    </source>
</reference>
<evidence type="ECO:0000256" key="2">
    <source>
        <dbReference type="ARBA" id="ARBA00022475"/>
    </source>
</evidence>
<evidence type="ECO:0000256" key="7">
    <source>
        <dbReference type="SAM" id="Phobius"/>
    </source>
</evidence>
<dbReference type="GO" id="GO:0005886">
    <property type="term" value="C:plasma membrane"/>
    <property type="evidence" value="ECO:0007669"/>
    <property type="project" value="UniProtKB-SubCell"/>
</dbReference>
<protein>
    <recommendedName>
        <fullName evidence="8">DUF202 domain-containing protein</fullName>
    </recommendedName>
</protein>
<evidence type="ECO:0000313" key="12">
    <source>
        <dbReference type="Proteomes" id="UP000256601"/>
    </source>
</evidence>
<comment type="subcellular location">
    <subcellularLocation>
        <location evidence="1">Cell membrane</location>
        <topology evidence="1">Multi-pass membrane protein</topology>
    </subcellularLocation>
</comment>
<accession>A0A1D8NNH6</accession>
<dbReference type="OMA" id="GMTRYFS"/>
<reference evidence="9 11" key="1">
    <citation type="journal article" date="2016" name="PLoS ONE">
        <title>Sequence Assembly of Yarrowia lipolytica Strain W29/CLIB89 Shows Transposable Element Diversity.</title>
        <authorList>
            <person name="Magnan C."/>
            <person name="Yu J."/>
            <person name="Chang I."/>
            <person name="Jahn E."/>
            <person name="Kanomata Y."/>
            <person name="Wu J."/>
            <person name="Zeller M."/>
            <person name="Oakes M."/>
            <person name="Baldi P."/>
            <person name="Sandmeyer S."/>
        </authorList>
    </citation>
    <scope>NUCLEOTIDE SEQUENCE [LARGE SCALE GENOMIC DNA]</scope>
    <source>
        <strain evidence="9">CLIB89</strain>
        <strain evidence="11">CLIB89(W29)</strain>
    </source>
</reference>
<evidence type="ECO:0000259" key="8">
    <source>
        <dbReference type="Pfam" id="PF02656"/>
    </source>
</evidence>
<gene>
    <name evidence="10" type="ORF">B0I71DRAFT_126529</name>
    <name evidence="9" type="ORF">YALI1_F19610g</name>
</gene>
<dbReference type="GeneID" id="2908929"/>
<dbReference type="VEuPathDB" id="FungiDB:YALI0_F14685g"/>
<dbReference type="Proteomes" id="UP000256601">
    <property type="component" value="Unassembled WGS sequence"/>
</dbReference>
<dbReference type="EMBL" id="KZ858948">
    <property type="protein sequence ID" value="RDW28908.1"/>
    <property type="molecule type" value="Genomic_DNA"/>
</dbReference>
<proteinExistence type="predicted"/>
<organism evidence="9 11">
    <name type="scientific">Yarrowia lipolytica</name>
    <name type="common">Candida lipolytica</name>
    <dbReference type="NCBI Taxonomy" id="4952"/>
    <lineage>
        <taxon>Eukaryota</taxon>
        <taxon>Fungi</taxon>
        <taxon>Dikarya</taxon>
        <taxon>Ascomycota</taxon>
        <taxon>Saccharomycotina</taxon>
        <taxon>Dipodascomycetes</taxon>
        <taxon>Dipodascales</taxon>
        <taxon>Dipodascales incertae sedis</taxon>
        <taxon>Yarrowia</taxon>
    </lineage>
</organism>
<evidence type="ECO:0000256" key="6">
    <source>
        <dbReference type="SAM" id="MobiDB-lite"/>
    </source>
</evidence>
<evidence type="ECO:0000313" key="11">
    <source>
        <dbReference type="Proteomes" id="UP000182444"/>
    </source>
</evidence>
<evidence type="ECO:0000256" key="1">
    <source>
        <dbReference type="ARBA" id="ARBA00004651"/>
    </source>
</evidence>
<feature type="transmembrane region" description="Helical" evidence="7">
    <location>
        <begin position="126"/>
        <end position="146"/>
    </location>
</feature>
<dbReference type="Pfam" id="PF02656">
    <property type="entry name" value="DUF202"/>
    <property type="match status" value="1"/>
</dbReference>
<dbReference type="VEuPathDB" id="FungiDB:YALI1_F19610g"/>
<dbReference type="KEGG" id="yli:2908929"/>
<dbReference type="PANTHER" id="PTHR34187">
    <property type="entry name" value="FGR18P"/>
    <property type="match status" value="1"/>
</dbReference>
<evidence type="ECO:0000256" key="5">
    <source>
        <dbReference type="ARBA" id="ARBA00023136"/>
    </source>
</evidence>
<dbReference type="AlphaFoldDB" id="A0A1D8NNH6"/>
<dbReference type="Proteomes" id="UP000182444">
    <property type="component" value="Chromosome 1F"/>
</dbReference>
<feature type="transmembrane region" description="Helical" evidence="7">
    <location>
        <begin position="166"/>
        <end position="187"/>
    </location>
</feature>